<evidence type="ECO:0000313" key="3">
    <source>
        <dbReference type="Proteomes" id="UP000199470"/>
    </source>
</evidence>
<dbReference type="EMBL" id="FOTW01000041">
    <property type="protein sequence ID" value="SFM87385.1"/>
    <property type="molecule type" value="Genomic_DNA"/>
</dbReference>
<organism evidence="2 3">
    <name type="scientific">Rugamonas rubra</name>
    <dbReference type="NCBI Taxonomy" id="758825"/>
    <lineage>
        <taxon>Bacteria</taxon>
        <taxon>Pseudomonadati</taxon>
        <taxon>Pseudomonadota</taxon>
        <taxon>Betaproteobacteria</taxon>
        <taxon>Burkholderiales</taxon>
        <taxon>Oxalobacteraceae</taxon>
        <taxon>Telluria group</taxon>
        <taxon>Rugamonas</taxon>
    </lineage>
</organism>
<feature type="chain" id="PRO_5011773696" evidence="1">
    <location>
        <begin position="21"/>
        <end position="116"/>
    </location>
</feature>
<dbReference type="OrthoDB" id="8592387at2"/>
<sequence>MKFASAVLAMMLSVSTGAFAHPDHDDEPQQTIKLNASSSASGVVVYLTDKGAKVPTAGATGKLVWFKDAAKGEAALQPAGVNGMEAKGAKPPVGSKMQASITFADKTVFIGDVAVK</sequence>
<evidence type="ECO:0000313" key="2">
    <source>
        <dbReference type="EMBL" id="SFM87385.1"/>
    </source>
</evidence>
<name>A0A1I4UEN5_9BURK</name>
<dbReference type="STRING" id="758825.SAMN02982985_05621"/>
<evidence type="ECO:0000256" key="1">
    <source>
        <dbReference type="SAM" id="SignalP"/>
    </source>
</evidence>
<gene>
    <name evidence="2" type="ORF">SAMN02982985_05621</name>
</gene>
<proteinExistence type="predicted"/>
<keyword evidence="3" id="KW-1185">Reference proteome</keyword>
<reference evidence="2 3" key="1">
    <citation type="submission" date="2016-10" db="EMBL/GenBank/DDBJ databases">
        <authorList>
            <person name="de Groot N.N."/>
        </authorList>
    </citation>
    <scope>NUCLEOTIDE SEQUENCE [LARGE SCALE GENOMIC DNA]</scope>
    <source>
        <strain evidence="2 3">ATCC 43154</strain>
    </source>
</reference>
<keyword evidence="1" id="KW-0732">Signal</keyword>
<feature type="signal peptide" evidence="1">
    <location>
        <begin position="1"/>
        <end position="20"/>
    </location>
</feature>
<dbReference type="RefSeq" id="WP_139236803.1">
    <property type="nucleotide sequence ID" value="NZ_FOTW01000041.1"/>
</dbReference>
<accession>A0A1I4UEN5</accession>
<dbReference type="AlphaFoldDB" id="A0A1I4UEN5"/>
<protein>
    <submittedName>
        <fullName evidence="2">Uncharacterized protein</fullName>
    </submittedName>
</protein>
<dbReference type="Proteomes" id="UP000199470">
    <property type="component" value="Unassembled WGS sequence"/>
</dbReference>